<comment type="caution">
    <text evidence="2">The sequence shown here is derived from an EMBL/GenBank/DDBJ whole genome shotgun (WGS) entry which is preliminary data.</text>
</comment>
<evidence type="ECO:0000259" key="1">
    <source>
        <dbReference type="Pfam" id="PF00583"/>
    </source>
</evidence>
<dbReference type="CDD" id="cd04301">
    <property type="entry name" value="NAT_SF"/>
    <property type="match status" value="1"/>
</dbReference>
<dbReference type="Pfam" id="PF00583">
    <property type="entry name" value="Acetyltransf_1"/>
    <property type="match status" value="1"/>
</dbReference>
<reference evidence="2 3" key="1">
    <citation type="submission" date="2021-01" db="EMBL/GenBank/DDBJ databases">
        <title>Genome public.</title>
        <authorList>
            <person name="Liu C."/>
            <person name="Sun Q."/>
        </authorList>
    </citation>
    <scope>NUCLEOTIDE SEQUENCE [LARGE SCALE GENOMIC DNA]</scope>
    <source>
        <strain evidence="2 3">YIM B02515</strain>
    </source>
</reference>
<dbReference type="RefSeq" id="WP_202750505.1">
    <property type="nucleotide sequence ID" value="NZ_JAESWC010000018.1"/>
</dbReference>
<dbReference type="EMBL" id="JAESWC010000018">
    <property type="protein sequence ID" value="MBL4937755.1"/>
    <property type="molecule type" value="Genomic_DNA"/>
</dbReference>
<dbReference type="Proteomes" id="UP000632377">
    <property type="component" value="Unassembled WGS sequence"/>
</dbReference>
<feature type="domain" description="N-acetyltransferase" evidence="1">
    <location>
        <begin position="213"/>
        <end position="270"/>
    </location>
</feature>
<dbReference type="SUPFAM" id="SSF55729">
    <property type="entry name" value="Acyl-CoA N-acyltransferases (Nat)"/>
    <property type="match status" value="1"/>
</dbReference>
<accession>A0ABS1TEF9</accession>
<sequence>MGISFRYYEEKDFLKLEELVFASYAWGNPTWGFSRHEFSLGLHVAWGNVVDNWRHTVGIWEEAGKVVSAVISEGAWNGEAFFLFDSIERQSDRELLERMFHHAETHMSCIPKNYPNKTRFLHLLISPEYDLVKKMAQERGYSLSEDVERSLILPFTGDKFDVVLTEGYTIADGNKTPDFFMSNTHMFSFNYTLPIAETIESGFYNLRKMPGYKPELDLCVLDEEGKPVGIAIIWYDEKMPYCELEPLGVVWWERRKGIARALIYEAANRVMRISPKCRGMLGGDQQFYWDLSFKVETIHETWDWSRKF</sequence>
<dbReference type="InterPro" id="IPR000182">
    <property type="entry name" value="GNAT_dom"/>
</dbReference>
<organism evidence="2 3">
    <name type="scientific">Clostridium rhizosphaerae</name>
    <dbReference type="NCBI Taxonomy" id="2803861"/>
    <lineage>
        <taxon>Bacteria</taxon>
        <taxon>Bacillati</taxon>
        <taxon>Bacillota</taxon>
        <taxon>Clostridia</taxon>
        <taxon>Eubacteriales</taxon>
        <taxon>Clostridiaceae</taxon>
        <taxon>Clostridium</taxon>
    </lineage>
</organism>
<dbReference type="Gene3D" id="3.40.630.30">
    <property type="match status" value="1"/>
</dbReference>
<gene>
    <name evidence="2" type="ORF">JK636_18785</name>
</gene>
<dbReference type="InterPro" id="IPR016181">
    <property type="entry name" value="Acyl_CoA_acyltransferase"/>
</dbReference>
<keyword evidence="3" id="KW-1185">Reference proteome</keyword>
<protein>
    <submittedName>
        <fullName evidence="2">GNAT family N-acetyltransferase</fullName>
    </submittedName>
</protein>
<proteinExistence type="predicted"/>
<name>A0ABS1TEF9_9CLOT</name>
<evidence type="ECO:0000313" key="2">
    <source>
        <dbReference type="EMBL" id="MBL4937755.1"/>
    </source>
</evidence>
<evidence type="ECO:0000313" key="3">
    <source>
        <dbReference type="Proteomes" id="UP000632377"/>
    </source>
</evidence>